<protein>
    <submittedName>
        <fullName evidence="1">Uncharacterized protein</fullName>
    </submittedName>
</protein>
<dbReference type="Proteomes" id="UP000008710">
    <property type="component" value="Plasmid pRHL1"/>
</dbReference>
<name>Q0RYU5_RHOJR</name>
<geneLocation type="plasmid" evidence="1 2">
    <name>pRHL1</name>
</geneLocation>
<accession>Q0RYU5</accession>
<dbReference type="AlphaFoldDB" id="Q0RYU5"/>
<gene>
    <name evidence="1" type="ordered locus">RHA1_ro08497</name>
</gene>
<keyword evidence="1" id="KW-0614">Plasmid</keyword>
<evidence type="ECO:0000313" key="2">
    <source>
        <dbReference type="Proteomes" id="UP000008710"/>
    </source>
</evidence>
<sequence>MFTRTPISLMTARDDYVAGSGGSGQHVFRGCPISRTRRLRASRAPSHARLRLRVAVDSMSRATNAIRDHRVDRSCHICCAAVDVEPSQEAVDFGSE</sequence>
<reference evidence="2" key="1">
    <citation type="journal article" date="2006" name="Proc. Natl. Acad. Sci. U.S.A.">
        <title>The complete genome of Rhodococcus sp. RHA1 provides insights into a catabolic powerhouse.</title>
        <authorList>
            <person name="McLeod M.P."/>
            <person name="Warren R.L."/>
            <person name="Hsiao W.W.L."/>
            <person name="Araki N."/>
            <person name="Myhre M."/>
            <person name="Fernandes C."/>
            <person name="Miyazawa D."/>
            <person name="Wong W."/>
            <person name="Lillquist A.L."/>
            <person name="Wang D."/>
            <person name="Dosanjh M."/>
            <person name="Hara H."/>
            <person name="Petrescu A."/>
            <person name="Morin R.D."/>
            <person name="Yang G."/>
            <person name="Stott J.M."/>
            <person name="Schein J.E."/>
            <person name="Shin H."/>
            <person name="Smailus D."/>
            <person name="Siddiqui A.S."/>
            <person name="Marra M.A."/>
            <person name="Jones S.J.M."/>
            <person name="Holt R."/>
            <person name="Brinkman F.S.L."/>
            <person name="Miyauchi K."/>
            <person name="Fukuda M."/>
            <person name="Davies J.E."/>
            <person name="Mohn W.W."/>
            <person name="Eltis L.D."/>
        </authorList>
    </citation>
    <scope>NUCLEOTIDE SEQUENCE [LARGE SCALE GENOMIC DNA]</scope>
    <source>
        <strain evidence="2">RHA1</strain>
    </source>
</reference>
<dbReference type="KEGG" id="rha:RHA1_ro08497"/>
<proteinExistence type="predicted"/>
<dbReference type="HOGENOM" id="CLU_2357836_0_0_11"/>
<organism evidence="1 2">
    <name type="scientific">Rhodococcus jostii (strain RHA1)</name>
    <dbReference type="NCBI Taxonomy" id="101510"/>
    <lineage>
        <taxon>Bacteria</taxon>
        <taxon>Bacillati</taxon>
        <taxon>Actinomycetota</taxon>
        <taxon>Actinomycetes</taxon>
        <taxon>Mycobacteriales</taxon>
        <taxon>Nocardiaceae</taxon>
        <taxon>Rhodococcus</taxon>
    </lineage>
</organism>
<evidence type="ECO:0000313" key="1">
    <source>
        <dbReference type="EMBL" id="ABG99541.1"/>
    </source>
</evidence>
<dbReference type="EMBL" id="CP000432">
    <property type="protein sequence ID" value="ABG99541.1"/>
    <property type="molecule type" value="Genomic_DNA"/>
</dbReference>